<dbReference type="PANTHER" id="PTHR13593:SF51">
    <property type="entry name" value="F21F23.12 PROTEIN"/>
    <property type="match status" value="1"/>
</dbReference>
<gene>
    <name evidence="1" type="ORF">CFP56_002905</name>
</gene>
<keyword evidence="2" id="KW-1185">Reference proteome</keyword>
<dbReference type="GO" id="GO:0008081">
    <property type="term" value="F:phosphoric diester hydrolase activity"/>
    <property type="evidence" value="ECO:0007669"/>
    <property type="project" value="InterPro"/>
</dbReference>
<dbReference type="AlphaFoldDB" id="A0AAW0LEZ7"/>
<dbReference type="GO" id="GO:0006629">
    <property type="term" value="P:lipid metabolic process"/>
    <property type="evidence" value="ECO:0007669"/>
    <property type="project" value="InterPro"/>
</dbReference>
<evidence type="ECO:0000313" key="2">
    <source>
        <dbReference type="Proteomes" id="UP000237347"/>
    </source>
</evidence>
<accession>A0AAW0LEZ7</accession>
<dbReference type="Gene3D" id="3.20.20.190">
    <property type="entry name" value="Phosphatidylinositol (PI) phosphodiesterase"/>
    <property type="match status" value="1"/>
</dbReference>
<dbReference type="Pfam" id="PF26178">
    <property type="entry name" value="PI-PLC_cat"/>
    <property type="match status" value="1"/>
</dbReference>
<dbReference type="Proteomes" id="UP000237347">
    <property type="component" value="Unassembled WGS sequence"/>
</dbReference>
<dbReference type="SUPFAM" id="SSF51695">
    <property type="entry name" value="PLC-like phosphodiesterases"/>
    <property type="match status" value="1"/>
</dbReference>
<dbReference type="InterPro" id="IPR017946">
    <property type="entry name" value="PLC-like_Pdiesterase_TIM-brl"/>
</dbReference>
<dbReference type="EMBL" id="PKMF04000113">
    <property type="protein sequence ID" value="KAK7849458.1"/>
    <property type="molecule type" value="Genomic_DNA"/>
</dbReference>
<organism evidence="1 2">
    <name type="scientific">Quercus suber</name>
    <name type="common">Cork oak</name>
    <dbReference type="NCBI Taxonomy" id="58331"/>
    <lineage>
        <taxon>Eukaryota</taxon>
        <taxon>Viridiplantae</taxon>
        <taxon>Streptophyta</taxon>
        <taxon>Embryophyta</taxon>
        <taxon>Tracheophyta</taxon>
        <taxon>Spermatophyta</taxon>
        <taxon>Magnoliopsida</taxon>
        <taxon>eudicotyledons</taxon>
        <taxon>Gunneridae</taxon>
        <taxon>Pentapetalae</taxon>
        <taxon>rosids</taxon>
        <taxon>fabids</taxon>
        <taxon>Fagales</taxon>
        <taxon>Fagaceae</taxon>
        <taxon>Quercus</taxon>
    </lineage>
</organism>
<dbReference type="PROSITE" id="PS50007">
    <property type="entry name" value="PIPLC_X_DOMAIN"/>
    <property type="match status" value="1"/>
</dbReference>
<sequence>MHTPIGFSVYHSWTSPHLCQMDLRASLVLITASLFFSVAKACSNGDCKLLDPCSSDGNCQAGLYCFSCPLEFSGSRCVRSTTTNQFKLLNNTLPFNKYAFLTTHNAYAIEGEPSHTGVPRITFTNQEDDITQQLNNGVRSLMLDTYDFQGDVWLCHSYGGKCYDITAFEPAIDTLKEIEAFLSANPTEIVTVILEDYVQAPNGLTKVFTDSGLIKYWFPLENMPKNGQDWPLVSDMVANNQRLLVFTSIRSKEESEGIAYQWNYMVENQYGDGGMHAGNCPNRTESSPLDDRTKSLVLVNYFPTIPFKQIACEHNSANLINMLHTCFGAAGNRWANFVAVNFYKRSNGGGAFQALDTLNGELLCGCDDVHACVVRDIFGIRIIIIITKMF</sequence>
<protein>
    <submittedName>
        <fullName evidence="1">Pi-plc x domain-containing protein</fullName>
    </submittedName>
</protein>
<name>A0AAW0LEZ7_QUESU</name>
<proteinExistence type="predicted"/>
<reference evidence="1 2" key="1">
    <citation type="journal article" date="2018" name="Sci. Data">
        <title>The draft genome sequence of cork oak.</title>
        <authorList>
            <person name="Ramos A.M."/>
            <person name="Usie A."/>
            <person name="Barbosa P."/>
            <person name="Barros P.M."/>
            <person name="Capote T."/>
            <person name="Chaves I."/>
            <person name="Simoes F."/>
            <person name="Abreu I."/>
            <person name="Carrasquinho I."/>
            <person name="Faro C."/>
            <person name="Guimaraes J.B."/>
            <person name="Mendonca D."/>
            <person name="Nobrega F."/>
            <person name="Rodrigues L."/>
            <person name="Saibo N.J.M."/>
            <person name="Varela M.C."/>
            <person name="Egas C."/>
            <person name="Matos J."/>
            <person name="Miguel C.M."/>
            <person name="Oliveira M.M."/>
            <person name="Ricardo C.P."/>
            <person name="Goncalves S."/>
        </authorList>
    </citation>
    <scope>NUCLEOTIDE SEQUENCE [LARGE SCALE GENOMIC DNA]</scope>
    <source>
        <strain evidence="2">cv. HL8</strain>
    </source>
</reference>
<comment type="caution">
    <text evidence="1">The sequence shown here is derived from an EMBL/GenBank/DDBJ whole genome shotgun (WGS) entry which is preliminary data.</text>
</comment>
<dbReference type="InterPro" id="IPR051057">
    <property type="entry name" value="PI-PLC_domain"/>
</dbReference>
<dbReference type="PANTHER" id="PTHR13593">
    <property type="match status" value="1"/>
</dbReference>
<dbReference type="CDD" id="cd08588">
    <property type="entry name" value="PI-PLCc_At5g67130_like"/>
    <property type="match status" value="1"/>
</dbReference>
<evidence type="ECO:0000313" key="1">
    <source>
        <dbReference type="EMBL" id="KAK7849458.1"/>
    </source>
</evidence>